<accession>A0A0U0W5I7</accession>
<dbReference type="RefSeq" id="WP_085180063.1">
    <property type="nucleotide sequence ID" value="NZ_CSTD01000001.1"/>
</dbReference>
<sequence>MDFGLLPPEINSARMYAGPGSGSMVAAAVTWDNLATELMQTASSYRSVIASLTTGRWLGASSLTMASAFGPYVAWAMGAAARAAEAASHARLAVEGFEAAFAMTVPPAAVAANRVQLATLVATNFFGQNSAAIAATEAEYCEMWAQDAAAMYQYAAHSAAATDVTQFTSPPEVVNVSGLGQQASTVAQAAASATSQFSLQTLMSAVPTALQNLTIPGIGSTTTATTLFASNAPAWLMAAATPMYAMSSVFGIAASSQGMLSSAAAGAASAGAAAAQAAAGLGAAASGAAALPGVLGSIGTASALGPLSVPASWTSVIPATTVSSVTPLANVGSSGTNIPPILGSLPRSGGTTRNLGPRYGMVPTIMTRPPSGGYG</sequence>
<evidence type="ECO:0000313" key="5">
    <source>
        <dbReference type="Proteomes" id="UP000198875"/>
    </source>
</evidence>
<dbReference type="InterPro" id="IPR022171">
    <property type="entry name" value="PPE_C"/>
</dbReference>
<evidence type="ECO:0000259" key="2">
    <source>
        <dbReference type="Pfam" id="PF00823"/>
    </source>
</evidence>
<name>A0A0U0W5I7_MYCBE</name>
<evidence type="ECO:0000256" key="1">
    <source>
        <dbReference type="ARBA" id="ARBA00010652"/>
    </source>
</evidence>
<dbReference type="Pfam" id="PF12484">
    <property type="entry name" value="PPE-SVP"/>
    <property type="match status" value="1"/>
</dbReference>
<dbReference type="InterPro" id="IPR000030">
    <property type="entry name" value="PPE_dom"/>
</dbReference>
<proteinExistence type="inferred from homology"/>
<organism evidence="4 5">
    <name type="scientific">Mycobacterium bohemicum DSM 44277</name>
    <dbReference type="NCBI Taxonomy" id="1236609"/>
    <lineage>
        <taxon>Bacteria</taxon>
        <taxon>Bacillati</taxon>
        <taxon>Actinomycetota</taxon>
        <taxon>Actinomycetes</taxon>
        <taxon>Mycobacteriales</taxon>
        <taxon>Mycobacteriaceae</taxon>
        <taxon>Mycobacterium</taxon>
    </lineage>
</organism>
<reference evidence="4 5" key="1">
    <citation type="submission" date="2015-03" db="EMBL/GenBank/DDBJ databases">
        <authorList>
            <person name="Murphy D."/>
        </authorList>
    </citation>
    <scope>NUCLEOTIDE SEQUENCE [LARGE SCALE GENOMIC DNA]</scope>
    <source>
        <strain evidence="4 5">DSM 44277</strain>
    </source>
</reference>
<protein>
    <submittedName>
        <fullName evidence="4">PPE family protein</fullName>
    </submittedName>
</protein>
<feature type="domain" description="PPE" evidence="2">
    <location>
        <begin position="2"/>
        <end position="164"/>
    </location>
</feature>
<comment type="similarity">
    <text evidence="1">Belongs to the mycobacterial PPE family.</text>
</comment>
<dbReference type="GO" id="GO:0052572">
    <property type="term" value="P:response to host immune response"/>
    <property type="evidence" value="ECO:0007669"/>
    <property type="project" value="TreeGrafter"/>
</dbReference>
<gene>
    <name evidence="4" type="ORF">BN971_01400</name>
</gene>
<dbReference type="Proteomes" id="UP000198875">
    <property type="component" value="Unassembled WGS sequence"/>
</dbReference>
<dbReference type="FunFam" id="1.20.1260.20:FF:000001">
    <property type="entry name" value="PPE family protein PPE41"/>
    <property type="match status" value="1"/>
</dbReference>
<dbReference type="OrthoDB" id="4752359at2"/>
<dbReference type="AlphaFoldDB" id="A0A0U0W5I7"/>
<dbReference type="PANTHER" id="PTHR46766:SF1">
    <property type="entry name" value="GLUTAMINE-RICH PROTEIN 2"/>
    <property type="match status" value="1"/>
</dbReference>
<dbReference type="InterPro" id="IPR038332">
    <property type="entry name" value="PPE_sf"/>
</dbReference>
<feature type="domain" description="PPE family C-terminal" evidence="3">
    <location>
        <begin position="296"/>
        <end position="369"/>
    </location>
</feature>
<dbReference type="EMBL" id="CSTD01000001">
    <property type="protein sequence ID" value="CPR08948.1"/>
    <property type="molecule type" value="Genomic_DNA"/>
</dbReference>
<dbReference type="Pfam" id="PF00823">
    <property type="entry name" value="PPE"/>
    <property type="match status" value="1"/>
</dbReference>
<dbReference type="Gene3D" id="1.20.1260.20">
    <property type="entry name" value="PPE superfamily"/>
    <property type="match status" value="1"/>
</dbReference>
<evidence type="ECO:0000313" key="4">
    <source>
        <dbReference type="EMBL" id="CPR08948.1"/>
    </source>
</evidence>
<dbReference type="PANTHER" id="PTHR46766">
    <property type="entry name" value="GLUTAMINE-RICH PROTEIN 2"/>
    <property type="match status" value="1"/>
</dbReference>
<dbReference type="SUPFAM" id="SSF140459">
    <property type="entry name" value="PE/PPE dimer-like"/>
    <property type="match status" value="1"/>
</dbReference>
<evidence type="ECO:0000259" key="3">
    <source>
        <dbReference type="Pfam" id="PF12484"/>
    </source>
</evidence>